<reference evidence="1" key="1">
    <citation type="submission" date="2019-10" db="EMBL/GenBank/DDBJ databases">
        <title>Draft genome sequence of Panacibacter sp. KCS-6.</title>
        <authorList>
            <person name="Yim K.J."/>
        </authorList>
    </citation>
    <scope>NUCLEOTIDE SEQUENCE</scope>
    <source>
        <strain evidence="1">KCS-6</strain>
    </source>
</reference>
<dbReference type="AlphaFoldDB" id="A0A8J8JSV1"/>
<dbReference type="NCBIfam" id="TIGR02436">
    <property type="entry name" value="four helix bundle protein"/>
    <property type="match status" value="1"/>
</dbReference>
<dbReference type="PANTHER" id="PTHR38471:SF2">
    <property type="entry name" value="FOUR HELIX BUNDLE PROTEIN"/>
    <property type="match status" value="1"/>
</dbReference>
<dbReference type="InterPro" id="IPR036583">
    <property type="entry name" value="23S_rRNA_IVS_sf"/>
</dbReference>
<evidence type="ECO:0000313" key="1">
    <source>
        <dbReference type="EMBL" id="NNV55143.1"/>
    </source>
</evidence>
<dbReference type="RefSeq" id="WP_171607071.1">
    <property type="nucleotide sequence ID" value="NZ_WHPF01000004.1"/>
</dbReference>
<name>A0A8J8JSV1_9BACT</name>
<dbReference type="Proteomes" id="UP000598971">
    <property type="component" value="Unassembled WGS sequence"/>
</dbReference>
<dbReference type="Pfam" id="PF05635">
    <property type="entry name" value="23S_rRNA_IVP"/>
    <property type="match status" value="1"/>
</dbReference>
<comment type="caution">
    <text evidence="1">The sequence shown here is derived from an EMBL/GenBank/DDBJ whole genome shotgun (WGS) entry which is preliminary data.</text>
</comment>
<dbReference type="SUPFAM" id="SSF158446">
    <property type="entry name" value="IVS-encoded protein-like"/>
    <property type="match status" value="1"/>
</dbReference>
<sequence>MKNYKELIIWQKGIEIVKRIYGFANKFPDEEKFGIVAQMTKAAVSIPANIAEGSSRNSDKDYVRFLQISLGSVFEVQTYLIIAKEMNWLMVEEIKDIETLLEEEIKMIHRFINTLNKANS</sequence>
<dbReference type="Gene3D" id="1.20.1440.60">
    <property type="entry name" value="23S rRNA-intervening sequence"/>
    <property type="match status" value="1"/>
</dbReference>
<organism evidence="1 2">
    <name type="scientific">Limnovirga soli</name>
    <dbReference type="NCBI Taxonomy" id="2656915"/>
    <lineage>
        <taxon>Bacteria</taxon>
        <taxon>Pseudomonadati</taxon>
        <taxon>Bacteroidota</taxon>
        <taxon>Chitinophagia</taxon>
        <taxon>Chitinophagales</taxon>
        <taxon>Chitinophagaceae</taxon>
        <taxon>Limnovirga</taxon>
    </lineage>
</organism>
<gene>
    <name evidence="1" type="ORF">GD597_06715</name>
</gene>
<dbReference type="InterPro" id="IPR012657">
    <property type="entry name" value="23S_rRNA-intervening_sequence"/>
</dbReference>
<keyword evidence="2" id="KW-1185">Reference proteome</keyword>
<dbReference type="EMBL" id="WHPF01000004">
    <property type="protein sequence ID" value="NNV55143.1"/>
    <property type="molecule type" value="Genomic_DNA"/>
</dbReference>
<proteinExistence type="predicted"/>
<dbReference type="PANTHER" id="PTHR38471">
    <property type="entry name" value="FOUR HELIX BUNDLE PROTEIN"/>
    <property type="match status" value="1"/>
</dbReference>
<dbReference type="CDD" id="cd16377">
    <property type="entry name" value="23S_rRNA_IVP_like"/>
    <property type="match status" value="1"/>
</dbReference>
<evidence type="ECO:0000313" key="2">
    <source>
        <dbReference type="Proteomes" id="UP000598971"/>
    </source>
</evidence>
<protein>
    <submittedName>
        <fullName evidence="1">Four helix bundle protein</fullName>
    </submittedName>
</protein>
<accession>A0A8J8JSV1</accession>